<reference evidence="3" key="3">
    <citation type="submission" date="2015-04" db="UniProtKB">
        <authorList>
            <consortium name="EnsemblPlants"/>
        </authorList>
    </citation>
    <scope>IDENTIFICATION</scope>
    <source>
        <strain evidence="3">cv. Jemalong A17</strain>
    </source>
</reference>
<feature type="transmembrane region" description="Helical" evidence="1">
    <location>
        <begin position="12"/>
        <end position="30"/>
    </location>
</feature>
<keyword evidence="1" id="KW-0472">Membrane</keyword>
<accession>A0A072VL97</accession>
<name>A0A072VL97_MEDTR</name>
<dbReference type="Proteomes" id="UP000002051">
    <property type="component" value="Unassembled WGS sequence"/>
</dbReference>
<reference evidence="2 4" key="2">
    <citation type="journal article" date="2014" name="BMC Genomics">
        <title>An improved genome release (version Mt4.0) for the model legume Medicago truncatula.</title>
        <authorList>
            <person name="Tang H."/>
            <person name="Krishnakumar V."/>
            <person name="Bidwell S."/>
            <person name="Rosen B."/>
            <person name="Chan A."/>
            <person name="Zhou S."/>
            <person name="Gentzbittel L."/>
            <person name="Childs K.L."/>
            <person name="Yandell M."/>
            <person name="Gundlach H."/>
            <person name="Mayer K.F."/>
            <person name="Schwartz D.C."/>
            <person name="Town C.D."/>
        </authorList>
    </citation>
    <scope>GENOME REANNOTATION</scope>
    <source>
        <strain evidence="2">A17</strain>
        <strain evidence="3 4">cv. Jemalong A17</strain>
    </source>
</reference>
<keyword evidence="1 2" id="KW-0812">Transmembrane</keyword>
<evidence type="ECO:0000256" key="1">
    <source>
        <dbReference type="SAM" id="Phobius"/>
    </source>
</evidence>
<organism evidence="2 4">
    <name type="scientific">Medicago truncatula</name>
    <name type="common">Barrel medic</name>
    <name type="synonym">Medicago tribuloides</name>
    <dbReference type="NCBI Taxonomy" id="3880"/>
    <lineage>
        <taxon>Eukaryota</taxon>
        <taxon>Viridiplantae</taxon>
        <taxon>Streptophyta</taxon>
        <taxon>Embryophyta</taxon>
        <taxon>Tracheophyta</taxon>
        <taxon>Spermatophyta</taxon>
        <taxon>Magnoliopsida</taxon>
        <taxon>eudicotyledons</taxon>
        <taxon>Gunneridae</taxon>
        <taxon>Pentapetalae</taxon>
        <taxon>rosids</taxon>
        <taxon>fabids</taxon>
        <taxon>Fabales</taxon>
        <taxon>Fabaceae</taxon>
        <taxon>Papilionoideae</taxon>
        <taxon>50 kb inversion clade</taxon>
        <taxon>NPAAA clade</taxon>
        <taxon>Hologalegina</taxon>
        <taxon>IRL clade</taxon>
        <taxon>Trifolieae</taxon>
        <taxon>Medicago</taxon>
    </lineage>
</organism>
<gene>
    <name evidence="2" type="ordered locus">MTR_1g076360</name>
</gene>
<dbReference type="EMBL" id="CM001217">
    <property type="protein sequence ID" value="KEH42794.1"/>
    <property type="molecule type" value="Genomic_DNA"/>
</dbReference>
<reference evidence="2 4" key="1">
    <citation type="journal article" date="2011" name="Nature">
        <title>The Medicago genome provides insight into the evolution of rhizobial symbioses.</title>
        <authorList>
            <person name="Young N.D."/>
            <person name="Debelle F."/>
            <person name="Oldroyd G.E."/>
            <person name="Geurts R."/>
            <person name="Cannon S.B."/>
            <person name="Udvardi M.K."/>
            <person name="Benedito V.A."/>
            <person name="Mayer K.F."/>
            <person name="Gouzy J."/>
            <person name="Schoof H."/>
            <person name="Van de Peer Y."/>
            <person name="Proost S."/>
            <person name="Cook D.R."/>
            <person name="Meyers B.C."/>
            <person name="Spannagl M."/>
            <person name="Cheung F."/>
            <person name="De Mita S."/>
            <person name="Krishnakumar V."/>
            <person name="Gundlach H."/>
            <person name="Zhou S."/>
            <person name="Mudge J."/>
            <person name="Bharti A.K."/>
            <person name="Murray J.D."/>
            <person name="Naoumkina M.A."/>
            <person name="Rosen B."/>
            <person name="Silverstein K.A."/>
            <person name="Tang H."/>
            <person name="Rombauts S."/>
            <person name="Zhao P.X."/>
            <person name="Zhou P."/>
            <person name="Barbe V."/>
            <person name="Bardou P."/>
            <person name="Bechner M."/>
            <person name="Bellec A."/>
            <person name="Berger A."/>
            <person name="Berges H."/>
            <person name="Bidwell S."/>
            <person name="Bisseling T."/>
            <person name="Choisne N."/>
            <person name="Couloux A."/>
            <person name="Denny R."/>
            <person name="Deshpande S."/>
            <person name="Dai X."/>
            <person name="Doyle J.J."/>
            <person name="Dudez A.M."/>
            <person name="Farmer A.D."/>
            <person name="Fouteau S."/>
            <person name="Franken C."/>
            <person name="Gibelin C."/>
            <person name="Gish J."/>
            <person name="Goldstein S."/>
            <person name="Gonzalez A.J."/>
            <person name="Green P.J."/>
            <person name="Hallab A."/>
            <person name="Hartog M."/>
            <person name="Hua A."/>
            <person name="Humphray S.J."/>
            <person name="Jeong D.H."/>
            <person name="Jing Y."/>
            <person name="Jocker A."/>
            <person name="Kenton S.M."/>
            <person name="Kim D.J."/>
            <person name="Klee K."/>
            <person name="Lai H."/>
            <person name="Lang C."/>
            <person name="Lin S."/>
            <person name="Macmil S.L."/>
            <person name="Magdelenat G."/>
            <person name="Matthews L."/>
            <person name="McCorrison J."/>
            <person name="Monaghan E.L."/>
            <person name="Mun J.H."/>
            <person name="Najar F.Z."/>
            <person name="Nicholson C."/>
            <person name="Noirot C."/>
            <person name="O'Bleness M."/>
            <person name="Paule C.R."/>
            <person name="Poulain J."/>
            <person name="Prion F."/>
            <person name="Qin B."/>
            <person name="Qu C."/>
            <person name="Retzel E.F."/>
            <person name="Riddle C."/>
            <person name="Sallet E."/>
            <person name="Samain S."/>
            <person name="Samson N."/>
            <person name="Sanders I."/>
            <person name="Saurat O."/>
            <person name="Scarpelli C."/>
            <person name="Schiex T."/>
            <person name="Segurens B."/>
            <person name="Severin A.J."/>
            <person name="Sherrier D.J."/>
            <person name="Shi R."/>
            <person name="Sims S."/>
            <person name="Singer S.R."/>
            <person name="Sinharoy S."/>
            <person name="Sterck L."/>
            <person name="Viollet A."/>
            <person name="Wang B.B."/>
            <person name="Wang K."/>
            <person name="Wang M."/>
            <person name="Wang X."/>
            <person name="Warfsmann J."/>
            <person name="Weissenbach J."/>
            <person name="White D.D."/>
            <person name="White J.D."/>
            <person name="Wiley G.B."/>
            <person name="Wincker P."/>
            <person name="Xing Y."/>
            <person name="Yang L."/>
            <person name="Yao Z."/>
            <person name="Ying F."/>
            <person name="Zhai J."/>
            <person name="Zhou L."/>
            <person name="Zuber A."/>
            <person name="Denarie J."/>
            <person name="Dixon R.A."/>
            <person name="May G.D."/>
            <person name="Schwartz D.C."/>
            <person name="Rogers J."/>
            <person name="Quetier F."/>
            <person name="Town C.D."/>
            <person name="Roe B.A."/>
        </authorList>
    </citation>
    <scope>NUCLEOTIDE SEQUENCE [LARGE SCALE GENOMIC DNA]</scope>
    <source>
        <strain evidence="2">A17</strain>
        <strain evidence="3 4">cv. Jemalong A17</strain>
    </source>
</reference>
<sequence>MSQLELLSNSAALFYIAIALLFIGLLFYIWKKMIMMTELLMPLYKQWSVTHYSVDVIVLTSS</sequence>
<evidence type="ECO:0000313" key="4">
    <source>
        <dbReference type="Proteomes" id="UP000002051"/>
    </source>
</evidence>
<evidence type="ECO:0000313" key="3">
    <source>
        <dbReference type="EnsemblPlants" id="KEH42794"/>
    </source>
</evidence>
<dbReference type="AlphaFoldDB" id="A0A072VL97"/>
<keyword evidence="4" id="KW-1185">Reference proteome</keyword>
<evidence type="ECO:0000313" key="2">
    <source>
        <dbReference type="EMBL" id="KEH42794.1"/>
    </source>
</evidence>
<dbReference type="EnsemblPlants" id="KEH42794">
    <property type="protein sequence ID" value="KEH42794"/>
    <property type="gene ID" value="MTR_1g076360"/>
</dbReference>
<protein>
    <submittedName>
        <fullName evidence="2">Transmembrane protein, putative</fullName>
    </submittedName>
</protein>
<dbReference type="HOGENOM" id="CLU_2907424_0_0_1"/>
<proteinExistence type="predicted"/>
<keyword evidence="1" id="KW-1133">Transmembrane helix</keyword>